<dbReference type="RefSeq" id="WP_156736711.1">
    <property type="nucleotide sequence ID" value="NZ_CACRTU010000016.1"/>
</dbReference>
<feature type="transmembrane region" description="Helical" evidence="1">
    <location>
        <begin position="180"/>
        <end position="203"/>
    </location>
</feature>
<keyword evidence="1" id="KW-1133">Transmembrane helix</keyword>
<keyword evidence="1" id="KW-0812">Transmembrane</keyword>
<feature type="transmembrane region" description="Helical" evidence="1">
    <location>
        <begin position="215"/>
        <end position="233"/>
    </location>
</feature>
<organism evidence="2">
    <name type="scientific">Clostridium butyricum</name>
    <dbReference type="NCBI Taxonomy" id="1492"/>
    <lineage>
        <taxon>Bacteria</taxon>
        <taxon>Bacillati</taxon>
        <taxon>Bacillota</taxon>
        <taxon>Clostridia</taxon>
        <taxon>Eubacteriales</taxon>
        <taxon>Clostridiaceae</taxon>
        <taxon>Clostridium</taxon>
    </lineage>
</organism>
<reference evidence="2" key="1">
    <citation type="submission" date="2019-11" db="EMBL/GenBank/DDBJ databases">
        <authorList>
            <person name="Feng L."/>
        </authorList>
    </citation>
    <scope>NUCLEOTIDE SEQUENCE</scope>
    <source>
        <strain evidence="2">CButyricumLFYP62</strain>
    </source>
</reference>
<evidence type="ECO:0000256" key="1">
    <source>
        <dbReference type="SAM" id="Phobius"/>
    </source>
</evidence>
<dbReference type="EMBL" id="CACRTU010000016">
    <property type="protein sequence ID" value="VYU23720.1"/>
    <property type="molecule type" value="Genomic_DNA"/>
</dbReference>
<accession>A0A6N3D411</accession>
<sequence>MEILKGLLSQFKEILYDILGYMLPGYLLLLILSIPLFINQNCSPMYGLLEIFFKSNINVNLLDIISNASFLTIIIISFAAYLLGHIPIFLSHPLGRNIKSFLKLFNLKKNKDHENTKFLCKNILNILQRKPAFRDDLFKTVNDENKSDYNDYIIKTFASTYSRFTSHNDLIQKYTCKVNFYNSLSCLFFIMFIDSLISTFIWVSFNSLIYTQYTLMKLLVFNTFIFLFYITFFKQYQKHCNLKNKECYLFLYKYFS</sequence>
<evidence type="ECO:0000313" key="2">
    <source>
        <dbReference type="EMBL" id="VYU23720.1"/>
    </source>
</evidence>
<feature type="transmembrane region" description="Helical" evidence="1">
    <location>
        <begin position="14"/>
        <end position="38"/>
    </location>
</feature>
<dbReference type="AlphaFoldDB" id="A0A6N3D411"/>
<gene>
    <name evidence="2" type="ORF">CBLFYP62_01781</name>
</gene>
<keyword evidence="1" id="KW-0472">Membrane</keyword>
<feature type="transmembrane region" description="Helical" evidence="1">
    <location>
        <begin position="68"/>
        <end position="90"/>
    </location>
</feature>
<name>A0A6N3D411_CLOBU</name>
<protein>
    <submittedName>
        <fullName evidence="2">Uncharacterized protein</fullName>
    </submittedName>
</protein>
<proteinExistence type="predicted"/>